<feature type="transmembrane region" description="Helical" evidence="1">
    <location>
        <begin position="470"/>
        <end position="491"/>
    </location>
</feature>
<protein>
    <recommendedName>
        <fullName evidence="4">MFS transporter</fullName>
    </recommendedName>
</protein>
<name>A0A084ERN4_MYCCA</name>
<keyword evidence="1" id="KW-0812">Transmembrane</keyword>
<feature type="transmembrane region" description="Helical" evidence="1">
    <location>
        <begin position="297"/>
        <end position="319"/>
    </location>
</feature>
<keyword evidence="1" id="KW-0472">Membrane</keyword>
<dbReference type="Proteomes" id="UP000028533">
    <property type="component" value="Unassembled WGS sequence"/>
</dbReference>
<dbReference type="RefSeq" id="WP_036431319.1">
    <property type="nucleotide sequence ID" value="NZ_JFDO01000004.1"/>
</dbReference>
<dbReference type="SUPFAM" id="SSF103473">
    <property type="entry name" value="MFS general substrate transporter"/>
    <property type="match status" value="1"/>
</dbReference>
<feature type="transmembrane region" description="Helical" evidence="1">
    <location>
        <begin position="432"/>
        <end position="450"/>
    </location>
</feature>
<sequence>MELQKQKNKSLITLIIFWILVGITTTLVYNLEWFIQKVIIFNGSLQADLNIGTAIIDKNLTIVFSEHNIKTIDDFYIKLNDVIDKENHIITKYYNININSAFKKEGLLFSAAALIASFISGPILVYAITKKKTYKFFILPILLGLSIMMFFIMPVISSVLLLATVFTPLFGMLYSYRTALDSWATSVARKTNVKISFVRGFYEVGAGLGSIGLTQLLLHLNYYKRTISWADATPYYVVGAFYVILTIFLWLFMPDNIFDKLHVKEERVSQKKYEEVKQANKLNQELTLKQIILNKNFIIGLLFFLIVIGTVQAFGSIWVNTVENFTSTTKSFNSPQHIGYQKAFSIPVQLLLSYLILQVVTKIKLKQFLLWAAILASISWFGIGTIVYIVKPKNPIITSLIGGIGGAITGTLAVALGYEFISRVTTINTRPATFVVFNSITYGFGGIIFVGVNTFLSKAPVFGISGTGGYWVWLICGISCLFAILLLILFFKEPEFITREIDDKTFNKHLLVPAHHKPDELKQTKNNRK</sequence>
<comment type="caution">
    <text evidence="2">The sequence shown here is derived from an EMBL/GenBank/DDBJ whole genome shotgun (WGS) entry which is preliminary data.</text>
</comment>
<feature type="transmembrane region" description="Helical" evidence="1">
    <location>
        <begin position="201"/>
        <end position="223"/>
    </location>
</feature>
<keyword evidence="1" id="KW-1133">Transmembrane helix</keyword>
<feature type="transmembrane region" description="Helical" evidence="1">
    <location>
        <begin position="369"/>
        <end position="390"/>
    </location>
</feature>
<accession>A0A084ERN4</accession>
<proteinExistence type="predicted"/>
<reference evidence="2 3" key="1">
    <citation type="submission" date="2014-02" db="EMBL/GenBank/DDBJ databases">
        <title>Genome sequence of Mycoplasma capricolum subsp. capricolum strain 14232.</title>
        <authorList>
            <person name="Sirand-Pugnet P."/>
            <person name="Breton M."/>
            <person name="Dordet-Frisoni E."/>
            <person name="Baranowski E."/>
            <person name="Barre A."/>
            <person name="Couture C."/>
            <person name="Dupuy V."/>
            <person name="Gaurivaud P."/>
            <person name="Jacob D."/>
            <person name="Lemaitre C."/>
            <person name="Manso-Silvan L."/>
            <person name="Nikolski M."/>
            <person name="Nouvel L.-X."/>
            <person name="Poumarat F."/>
            <person name="Tardy F."/>
            <person name="Thebault P."/>
            <person name="Theil S."/>
            <person name="Citti C."/>
            <person name="Thiaucourt F."/>
            <person name="Blanchard A."/>
        </authorList>
    </citation>
    <scope>NUCLEOTIDE SEQUENCE [LARGE SCALE GENOMIC DNA]</scope>
    <source>
        <strain evidence="2 3">14232</strain>
    </source>
</reference>
<feature type="transmembrane region" description="Helical" evidence="1">
    <location>
        <begin position="107"/>
        <end position="129"/>
    </location>
</feature>
<evidence type="ECO:0000313" key="3">
    <source>
        <dbReference type="Proteomes" id="UP000028533"/>
    </source>
</evidence>
<evidence type="ECO:0000313" key="2">
    <source>
        <dbReference type="EMBL" id="KEZ20626.1"/>
    </source>
</evidence>
<feature type="transmembrane region" description="Helical" evidence="1">
    <location>
        <begin position="12"/>
        <end position="31"/>
    </location>
</feature>
<feature type="transmembrane region" description="Helical" evidence="1">
    <location>
        <begin position="235"/>
        <end position="253"/>
    </location>
</feature>
<gene>
    <name evidence="2" type="ORF">MCAPa_2060</name>
</gene>
<dbReference type="EMBL" id="JFDO01000004">
    <property type="protein sequence ID" value="KEZ20626.1"/>
    <property type="molecule type" value="Genomic_DNA"/>
</dbReference>
<dbReference type="InterPro" id="IPR036259">
    <property type="entry name" value="MFS_trans_sf"/>
</dbReference>
<feature type="transmembrane region" description="Helical" evidence="1">
    <location>
        <begin position="159"/>
        <end position="180"/>
    </location>
</feature>
<organism evidence="2 3">
    <name type="scientific">Mycoplasma capricolum subsp. capricolum 14232</name>
    <dbReference type="NCBI Taxonomy" id="1188238"/>
    <lineage>
        <taxon>Bacteria</taxon>
        <taxon>Bacillati</taxon>
        <taxon>Mycoplasmatota</taxon>
        <taxon>Mollicutes</taxon>
        <taxon>Mycoplasmataceae</taxon>
        <taxon>Mycoplasma</taxon>
    </lineage>
</organism>
<feature type="transmembrane region" description="Helical" evidence="1">
    <location>
        <begin position="339"/>
        <end position="357"/>
    </location>
</feature>
<evidence type="ECO:0008006" key="4">
    <source>
        <dbReference type="Google" id="ProtNLM"/>
    </source>
</evidence>
<feature type="transmembrane region" description="Helical" evidence="1">
    <location>
        <begin position="396"/>
        <end position="420"/>
    </location>
</feature>
<feature type="transmembrane region" description="Helical" evidence="1">
    <location>
        <begin position="136"/>
        <end position="153"/>
    </location>
</feature>
<dbReference type="AlphaFoldDB" id="A0A084ERN4"/>
<dbReference type="Gene3D" id="1.20.1250.20">
    <property type="entry name" value="MFS general substrate transporter like domains"/>
    <property type="match status" value="2"/>
</dbReference>
<evidence type="ECO:0000256" key="1">
    <source>
        <dbReference type="SAM" id="Phobius"/>
    </source>
</evidence>